<keyword evidence="1" id="KW-0812">Transmembrane</keyword>
<keyword evidence="1" id="KW-1133">Transmembrane helix</keyword>
<dbReference type="Proteomes" id="UP000184386">
    <property type="component" value="Unassembled WGS sequence"/>
</dbReference>
<sequence>MKTLDYIALTLVIIGAINWGLIGFLGFDLVRVIFGDMTVMSRIIYALVGIAGLYALSYFGRLRSE</sequence>
<proteinExistence type="predicted"/>
<dbReference type="STRING" id="1121322.SAMN02745136_00225"/>
<reference evidence="2 3" key="1">
    <citation type="submission" date="2016-11" db="EMBL/GenBank/DDBJ databases">
        <authorList>
            <person name="Jaros S."/>
            <person name="Januszkiewicz K."/>
            <person name="Wedrychowicz H."/>
        </authorList>
    </citation>
    <scope>NUCLEOTIDE SEQUENCE [LARGE SCALE GENOMIC DNA]</scope>
    <source>
        <strain evidence="2 3">DSM 15929</strain>
    </source>
</reference>
<keyword evidence="3" id="KW-1185">Reference proteome</keyword>
<dbReference type="AlphaFoldDB" id="A0A1M6JVX8"/>
<evidence type="ECO:0000313" key="2">
    <source>
        <dbReference type="EMBL" id="SHJ50818.1"/>
    </source>
</evidence>
<gene>
    <name evidence="2" type="ORF">SAMN02745136_00225</name>
</gene>
<name>A0A1M6JVX8_9FIRM</name>
<accession>A0A1M6JVX8</accession>
<evidence type="ECO:0000256" key="1">
    <source>
        <dbReference type="SAM" id="Phobius"/>
    </source>
</evidence>
<dbReference type="PANTHER" id="PTHR37304">
    <property type="entry name" value="MEMBRANE PROTEIN-RELATED"/>
    <property type="match status" value="1"/>
</dbReference>
<evidence type="ECO:0000313" key="3">
    <source>
        <dbReference type="Proteomes" id="UP000184386"/>
    </source>
</evidence>
<dbReference type="PANTHER" id="PTHR37304:SF1">
    <property type="entry name" value="MEMBRANE PROTEIN"/>
    <property type="match status" value="1"/>
</dbReference>
<feature type="transmembrane region" description="Helical" evidence="1">
    <location>
        <begin position="6"/>
        <end position="27"/>
    </location>
</feature>
<dbReference type="RefSeq" id="WP_073272054.1">
    <property type="nucleotide sequence ID" value="NZ_FRAC01000006.1"/>
</dbReference>
<dbReference type="InterPro" id="IPR007211">
    <property type="entry name" value="DUF378"/>
</dbReference>
<dbReference type="OrthoDB" id="9812136at2"/>
<evidence type="ECO:0008006" key="4">
    <source>
        <dbReference type="Google" id="ProtNLM"/>
    </source>
</evidence>
<dbReference type="Pfam" id="PF04070">
    <property type="entry name" value="DUF378"/>
    <property type="match status" value="1"/>
</dbReference>
<keyword evidence="1" id="KW-0472">Membrane</keyword>
<organism evidence="2 3">
    <name type="scientific">Anaerocolumna jejuensis DSM 15929</name>
    <dbReference type="NCBI Taxonomy" id="1121322"/>
    <lineage>
        <taxon>Bacteria</taxon>
        <taxon>Bacillati</taxon>
        <taxon>Bacillota</taxon>
        <taxon>Clostridia</taxon>
        <taxon>Lachnospirales</taxon>
        <taxon>Lachnospiraceae</taxon>
        <taxon>Anaerocolumna</taxon>
    </lineage>
</organism>
<feature type="transmembrane region" description="Helical" evidence="1">
    <location>
        <begin position="39"/>
        <end position="59"/>
    </location>
</feature>
<dbReference type="EMBL" id="FRAC01000006">
    <property type="protein sequence ID" value="SHJ50818.1"/>
    <property type="molecule type" value="Genomic_DNA"/>
</dbReference>
<protein>
    <recommendedName>
        <fullName evidence="4">DUF378 domain-containing protein</fullName>
    </recommendedName>
</protein>